<dbReference type="PANTHER" id="PTHR24148:SF64">
    <property type="entry name" value="HETEROKARYON INCOMPATIBILITY DOMAIN-CONTAINING PROTEIN"/>
    <property type="match status" value="1"/>
</dbReference>
<dbReference type="AlphaFoldDB" id="A0AAW0BWI7"/>
<evidence type="ECO:0000313" key="4">
    <source>
        <dbReference type="Proteomes" id="UP001383192"/>
    </source>
</evidence>
<evidence type="ECO:0000256" key="1">
    <source>
        <dbReference type="SAM" id="MobiDB-lite"/>
    </source>
</evidence>
<dbReference type="Proteomes" id="UP001383192">
    <property type="component" value="Unassembled WGS sequence"/>
</dbReference>
<sequence>MSTAQRSPSLVHESEELEHTDPRRVAKRVRRLWANEKYQGKIAYSTPLDDIRDKIIDLTPNFTPERYRFVDADAFIHERQLTIYESLSLPTHNSMSHTAISYVWYGLVEEPSKLEKDGSFRVSCGSNTDGTPREDGGPISLKILEYICQYTIKTSSVLVWLDRLCILQTSKQDKSWQISQMYDTYESSEQCIVLPGGLQRLASVSEETSWIDRAWTYQEALATWDYAIVFTKDKYSPDGSPARWVVEGECYRYHLLDLFVEASGLLSHPERQFRVLGRNAAALDLLGTIIEYKTLNEVAPEEERINRDVIDQLVMQGVAVRTALRPVDMVFSILGLLGIQRILSRGFGEKERFRATLALAEAVFLPADDEDESLVPSRYLDVPLWESIQITNSDGAGVNLSPVKLPTLQELSRLLDYEATEVQLSSHPGSVMRRKPLPDWTFAYNPSVDNVVDRTVAIAHDIPDSDFIRAYSEVQRDRVLVYHQEEGWIELCRRLEDTRYVGNDIVLGWSLKLDGHPYIRFFKFVIPHILHVQK</sequence>
<keyword evidence="4" id="KW-1185">Reference proteome</keyword>
<dbReference type="PANTHER" id="PTHR24148">
    <property type="entry name" value="ANKYRIN REPEAT DOMAIN-CONTAINING PROTEIN 39 HOMOLOG-RELATED"/>
    <property type="match status" value="1"/>
</dbReference>
<feature type="region of interest" description="Disordered" evidence="1">
    <location>
        <begin position="1"/>
        <end position="22"/>
    </location>
</feature>
<proteinExistence type="predicted"/>
<evidence type="ECO:0000313" key="3">
    <source>
        <dbReference type="EMBL" id="KAK7030501.1"/>
    </source>
</evidence>
<protein>
    <recommendedName>
        <fullName evidence="2">Heterokaryon incompatibility domain-containing protein</fullName>
    </recommendedName>
</protein>
<dbReference type="InterPro" id="IPR052895">
    <property type="entry name" value="HetReg/Transcr_Mod"/>
</dbReference>
<name>A0AAW0BWI7_9AGAR</name>
<evidence type="ECO:0000259" key="2">
    <source>
        <dbReference type="Pfam" id="PF06985"/>
    </source>
</evidence>
<reference evidence="3 4" key="1">
    <citation type="submission" date="2024-01" db="EMBL/GenBank/DDBJ databases">
        <title>A draft genome for a cacao thread blight-causing isolate of Paramarasmius palmivorus.</title>
        <authorList>
            <person name="Baruah I.K."/>
            <person name="Bukari Y."/>
            <person name="Amoako-Attah I."/>
            <person name="Meinhardt L.W."/>
            <person name="Bailey B.A."/>
            <person name="Cohen S.P."/>
        </authorList>
    </citation>
    <scope>NUCLEOTIDE SEQUENCE [LARGE SCALE GENOMIC DNA]</scope>
    <source>
        <strain evidence="3 4">GH-12</strain>
    </source>
</reference>
<dbReference type="InterPro" id="IPR010730">
    <property type="entry name" value="HET"/>
</dbReference>
<comment type="caution">
    <text evidence="3">The sequence shown here is derived from an EMBL/GenBank/DDBJ whole genome shotgun (WGS) entry which is preliminary data.</text>
</comment>
<gene>
    <name evidence="3" type="ORF">VNI00_014093</name>
</gene>
<accession>A0AAW0BWI7</accession>
<feature type="compositionally biased region" description="Basic and acidic residues" evidence="1">
    <location>
        <begin position="12"/>
        <end position="22"/>
    </location>
</feature>
<feature type="domain" description="Heterokaryon incompatibility" evidence="2">
    <location>
        <begin position="98"/>
        <end position="195"/>
    </location>
</feature>
<dbReference type="Pfam" id="PF06985">
    <property type="entry name" value="HET"/>
    <property type="match status" value="1"/>
</dbReference>
<dbReference type="EMBL" id="JAYKXP010000075">
    <property type="protein sequence ID" value="KAK7030501.1"/>
    <property type="molecule type" value="Genomic_DNA"/>
</dbReference>
<organism evidence="3 4">
    <name type="scientific">Paramarasmius palmivorus</name>
    <dbReference type="NCBI Taxonomy" id="297713"/>
    <lineage>
        <taxon>Eukaryota</taxon>
        <taxon>Fungi</taxon>
        <taxon>Dikarya</taxon>
        <taxon>Basidiomycota</taxon>
        <taxon>Agaricomycotina</taxon>
        <taxon>Agaricomycetes</taxon>
        <taxon>Agaricomycetidae</taxon>
        <taxon>Agaricales</taxon>
        <taxon>Marasmiineae</taxon>
        <taxon>Marasmiaceae</taxon>
        <taxon>Paramarasmius</taxon>
    </lineage>
</organism>